<dbReference type="Proteomes" id="UP000315377">
    <property type="component" value="Chromosome"/>
</dbReference>
<keyword evidence="1" id="KW-0472">Membrane</keyword>
<keyword evidence="1" id="KW-0812">Transmembrane</keyword>
<evidence type="ECO:0000256" key="1">
    <source>
        <dbReference type="SAM" id="Phobius"/>
    </source>
</evidence>
<dbReference type="EMBL" id="CP041405">
    <property type="protein sequence ID" value="QDM46933.1"/>
    <property type="molecule type" value="Genomic_DNA"/>
</dbReference>
<keyword evidence="5" id="KW-1185">Reference proteome</keyword>
<dbReference type="AlphaFoldDB" id="A0AAP9DYV1"/>
<evidence type="ECO:0000313" key="4">
    <source>
        <dbReference type="Proteomes" id="UP000315377"/>
    </source>
</evidence>
<accession>A0AAP9DYV1</accession>
<reference evidence="3 4" key="1">
    <citation type="submission" date="2019-07" db="EMBL/GenBank/DDBJ databases">
        <title>Paenibacillus thiaminolyticus NRRL B-4156.</title>
        <authorList>
            <person name="Hehnly C."/>
            <person name="Zhang L."/>
        </authorList>
    </citation>
    <scope>NUCLEOTIDE SEQUENCE [LARGE SCALE GENOMIC DNA]</scope>
    <source>
        <strain evidence="3 4">NRRL B-4156</strain>
    </source>
</reference>
<protein>
    <recommendedName>
        <fullName evidence="6">DUF5316 domain-containing protein</fullName>
    </recommendedName>
</protein>
<gene>
    <name evidence="3" type="ORF">FLT43_28320</name>
    <name evidence="2" type="ORF">M5W83_12265</name>
</gene>
<dbReference type="EMBL" id="JAMDMM010000023">
    <property type="protein sequence ID" value="MCY9607918.1"/>
    <property type="molecule type" value="Genomic_DNA"/>
</dbReference>
<feature type="transmembrane region" description="Helical" evidence="1">
    <location>
        <begin position="67"/>
        <end position="89"/>
    </location>
</feature>
<dbReference type="RefSeq" id="WP_087441274.1">
    <property type="nucleotide sequence ID" value="NZ_CABMNB010000019.1"/>
</dbReference>
<evidence type="ECO:0008006" key="6">
    <source>
        <dbReference type="Google" id="ProtNLM"/>
    </source>
</evidence>
<evidence type="ECO:0000313" key="5">
    <source>
        <dbReference type="Proteomes" id="UP001209276"/>
    </source>
</evidence>
<evidence type="ECO:0000313" key="3">
    <source>
        <dbReference type="EMBL" id="QDM46933.1"/>
    </source>
</evidence>
<dbReference type="Proteomes" id="UP001209276">
    <property type="component" value="Unassembled WGS sequence"/>
</dbReference>
<organism evidence="3 4">
    <name type="scientific">Paenibacillus thiaminolyticus</name>
    <name type="common">Bacillus thiaminolyticus</name>
    <dbReference type="NCBI Taxonomy" id="49283"/>
    <lineage>
        <taxon>Bacteria</taxon>
        <taxon>Bacillati</taxon>
        <taxon>Bacillota</taxon>
        <taxon>Bacilli</taxon>
        <taxon>Bacillales</taxon>
        <taxon>Paenibacillaceae</taxon>
        <taxon>Paenibacillus</taxon>
    </lineage>
</organism>
<reference evidence="2 5" key="2">
    <citation type="submission" date="2022-05" db="EMBL/GenBank/DDBJ databases">
        <title>Genome Sequencing of Bee-Associated Microbes.</title>
        <authorList>
            <person name="Dunlap C."/>
        </authorList>
    </citation>
    <scope>NUCLEOTIDE SEQUENCE [LARGE SCALE GENOMIC DNA]</scope>
    <source>
        <strain evidence="2 5">NRRL B-14613</strain>
    </source>
</reference>
<feature type="transmembrane region" description="Helical" evidence="1">
    <location>
        <begin position="27"/>
        <end position="46"/>
    </location>
</feature>
<dbReference type="GeneID" id="76999870"/>
<evidence type="ECO:0000313" key="2">
    <source>
        <dbReference type="EMBL" id="MCY9607918.1"/>
    </source>
</evidence>
<feature type="transmembrane region" description="Helical" evidence="1">
    <location>
        <begin position="5"/>
        <end position="21"/>
    </location>
</feature>
<keyword evidence="1" id="KW-1133">Transmembrane helix</keyword>
<sequence length="91" mass="10011">MIIRIILGVLIVAAAGLYSLIEDDLYQLFNITGWIGLGLCGFAGMMSDGFRQPEYNREHNASQGAGFVATLWLLGTPSLLTSLLLYILVYR</sequence>
<proteinExistence type="predicted"/>
<name>A0AAP9DYV1_PANTH</name>